<reference evidence="1" key="1">
    <citation type="submission" date="2017-04" db="EMBL/GenBank/DDBJ databases">
        <authorList>
            <person name="Varghese N."/>
            <person name="Submissions S."/>
        </authorList>
    </citation>
    <scope>NUCLEOTIDE SEQUENCE</scope>
    <source>
        <strain evidence="1">WTE2008</strain>
    </source>
</reference>
<proteinExistence type="predicted"/>
<comment type="caution">
    <text evidence="1">The sequence shown here is derived from an EMBL/GenBank/DDBJ whole genome shotgun (WGS) entry which is preliminary data.</text>
</comment>
<sequence>MNDHYYTRVPQSESKPVDCAFAYRGLNLTFRTDAGVFSKGEVDTGTRLLLEALPEDMKGDILDLGCGWGVIGITIARKWPETRVTMADVNTRALDLSRDNAKRNKAEVTCIESDGMAAVEGKTFDAVVTNPPIRAGKQVIYKMFADAAKSLNPGGALYLVIRKQQGAESCMKYLKTLFDSVEKLDKSGGFWILKASEPKA</sequence>
<accession>A0AC61PN87</accession>
<evidence type="ECO:0000313" key="2">
    <source>
        <dbReference type="Proteomes" id="UP000192328"/>
    </source>
</evidence>
<name>A0AC61PN87_9FIRM</name>
<keyword evidence="2" id="KW-1185">Reference proteome</keyword>
<organism evidence="1 2">
    <name type="scientific">Aristaeella lactis</name>
    <dbReference type="NCBI Taxonomy" id="3046383"/>
    <lineage>
        <taxon>Bacteria</taxon>
        <taxon>Bacillati</taxon>
        <taxon>Bacillota</taxon>
        <taxon>Clostridia</taxon>
        <taxon>Eubacteriales</taxon>
        <taxon>Aristaeellaceae</taxon>
        <taxon>Aristaeella</taxon>
    </lineage>
</organism>
<dbReference type="Proteomes" id="UP000192328">
    <property type="component" value="Unassembled WGS sequence"/>
</dbReference>
<evidence type="ECO:0000313" key="1">
    <source>
        <dbReference type="EMBL" id="SMC73083.1"/>
    </source>
</evidence>
<gene>
    <name evidence="1" type="ORF">SAMN06297397_2232</name>
</gene>
<dbReference type="EMBL" id="FWXZ01000004">
    <property type="protein sequence ID" value="SMC73083.1"/>
    <property type="molecule type" value="Genomic_DNA"/>
</dbReference>
<protein>
    <submittedName>
        <fullName evidence="1">16S rRNA (Guanine1207-N2)-methyltransferase</fullName>
    </submittedName>
</protein>